<accession>A0A158PJL5</accession>
<dbReference type="InterPro" id="IPR019427">
    <property type="entry name" value="7TM_GPCR_serpentine_rcpt_Srw"/>
</dbReference>
<dbReference type="InterPro" id="IPR017452">
    <property type="entry name" value="GPCR_Rhodpsn_7TM"/>
</dbReference>
<feature type="transmembrane region" description="Helical" evidence="5">
    <location>
        <begin position="332"/>
        <end position="354"/>
    </location>
</feature>
<evidence type="ECO:0000313" key="7">
    <source>
        <dbReference type="EMBL" id="VDM60506.1"/>
    </source>
</evidence>
<reference evidence="9" key="1">
    <citation type="submission" date="2016-04" db="UniProtKB">
        <authorList>
            <consortium name="WormBaseParasite"/>
        </authorList>
    </citation>
    <scope>IDENTIFICATION</scope>
</reference>
<feature type="transmembrane region" description="Helical" evidence="5">
    <location>
        <begin position="234"/>
        <end position="262"/>
    </location>
</feature>
<dbReference type="InterPro" id="IPR053071">
    <property type="entry name" value="GPCR1-related_rcpt"/>
</dbReference>
<dbReference type="SUPFAM" id="SSF81321">
    <property type="entry name" value="Family A G protein-coupled receptor-like"/>
    <property type="match status" value="1"/>
</dbReference>
<sequence>MNNVFLTVSSFQIYGAALPVCDNPLTVFDHYMNTCVPATLIQFVDQENEPNMKIIYGFLLPILSVVVLISNGVVILVMNGQKSKRATVEPLLWMAVSALLMAASPLPFTIFYYDLGHMRDLNQTTFLCYLQKVCMEILPFFFNTLITFFTLLLGTQRFIAVQYPLDSLRWCSRRLMHRYSKAIFVLSAILTVIHSTFDVRVIYHFCIQGPSTSFWVARCFIGHSPLTQAMGPDALAWVFDCFRIGIIVIPSILLFIITLLLIRTIKTSDAPRLSMNRHRRVSSASRNTTVMLTVIIVLFLVARAPSTILIVLVKLSDLLPLGSLEFAHSVYLRAFSNIILVTLHPISFAVYMLMSRRFRVSLRSLLGWRFLASDEDFNAMTSSVKKLVKKQVQRIAHMVVIPRSFSTADVFRNFAKISHNLVVVFRIISCR</sequence>
<feature type="transmembrane region" description="Helical" evidence="5">
    <location>
        <begin position="54"/>
        <end position="79"/>
    </location>
</feature>
<dbReference type="OrthoDB" id="5871210at2759"/>
<feature type="transmembrane region" description="Helical" evidence="5">
    <location>
        <begin position="182"/>
        <end position="203"/>
    </location>
</feature>
<dbReference type="Pfam" id="PF10324">
    <property type="entry name" value="7TM_GPCR_Srw"/>
    <property type="match status" value="1"/>
</dbReference>
<feature type="domain" description="G-protein coupled receptors family 1 profile" evidence="6">
    <location>
        <begin position="70"/>
        <end position="348"/>
    </location>
</feature>
<dbReference type="Proteomes" id="UP000267027">
    <property type="component" value="Unassembled WGS sequence"/>
</dbReference>
<dbReference type="PROSITE" id="PS50262">
    <property type="entry name" value="G_PROTEIN_RECEP_F1_2"/>
    <property type="match status" value="1"/>
</dbReference>
<dbReference type="STRING" id="334426.A0A158PJL5"/>
<organism evidence="9">
    <name type="scientific">Angiostrongylus costaricensis</name>
    <name type="common">Nematode worm</name>
    <dbReference type="NCBI Taxonomy" id="334426"/>
    <lineage>
        <taxon>Eukaryota</taxon>
        <taxon>Metazoa</taxon>
        <taxon>Ecdysozoa</taxon>
        <taxon>Nematoda</taxon>
        <taxon>Chromadorea</taxon>
        <taxon>Rhabditida</taxon>
        <taxon>Rhabditina</taxon>
        <taxon>Rhabditomorpha</taxon>
        <taxon>Strongyloidea</taxon>
        <taxon>Metastrongylidae</taxon>
        <taxon>Angiostrongylus</taxon>
    </lineage>
</organism>
<evidence type="ECO:0000256" key="2">
    <source>
        <dbReference type="ARBA" id="ARBA00022692"/>
    </source>
</evidence>
<reference evidence="7 8" key="2">
    <citation type="submission" date="2018-11" db="EMBL/GenBank/DDBJ databases">
        <authorList>
            <consortium name="Pathogen Informatics"/>
        </authorList>
    </citation>
    <scope>NUCLEOTIDE SEQUENCE [LARGE SCALE GENOMIC DNA]</scope>
    <source>
        <strain evidence="7 8">Costa Rica</strain>
    </source>
</reference>
<dbReference type="OMA" id="FWVARCF"/>
<feature type="transmembrane region" description="Helical" evidence="5">
    <location>
        <begin position="91"/>
        <end position="113"/>
    </location>
</feature>
<dbReference type="EMBL" id="UYYA01004223">
    <property type="protein sequence ID" value="VDM60506.1"/>
    <property type="molecule type" value="Genomic_DNA"/>
</dbReference>
<feature type="transmembrane region" description="Helical" evidence="5">
    <location>
        <begin position="140"/>
        <end position="161"/>
    </location>
</feature>
<dbReference type="AlphaFoldDB" id="A0A158PJL5"/>
<name>A0A158PJL5_ANGCS</name>
<dbReference type="PANTHER" id="PTHR47023:SF3">
    <property type="entry name" value="G-PROTEIN COUPLED RECEPTORS FAMILY 1 PROFILE DOMAIN-CONTAINING PROTEIN"/>
    <property type="match status" value="1"/>
</dbReference>
<dbReference type="GO" id="GO:0016020">
    <property type="term" value="C:membrane"/>
    <property type="evidence" value="ECO:0007669"/>
    <property type="project" value="UniProtKB-SubCell"/>
</dbReference>
<evidence type="ECO:0000256" key="4">
    <source>
        <dbReference type="ARBA" id="ARBA00023136"/>
    </source>
</evidence>
<dbReference type="Gene3D" id="1.20.1070.10">
    <property type="entry name" value="Rhodopsin 7-helix transmembrane proteins"/>
    <property type="match status" value="1"/>
</dbReference>
<protein>
    <submittedName>
        <fullName evidence="9">G_PROTEIN_RECEP_F1_2 domain-containing protein</fullName>
    </submittedName>
</protein>
<proteinExistence type="predicted"/>
<evidence type="ECO:0000256" key="5">
    <source>
        <dbReference type="SAM" id="Phobius"/>
    </source>
</evidence>
<dbReference type="WBParaSite" id="ACOC_0000892001-mRNA-1">
    <property type="protein sequence ID" value="ACOC_0000892001-mRNA-1"/>
    <property type="gene ID" value="ACOC_0000892001"/>
</dbReference>
<evidence type="ECO:0000256" key="1">
    <source>
        <dbReference type="ARBA" id="ARBA00004370"/>
    </source>
</evidence>
<evidence type="ECO:0000256" key="3">
    <source>
        <dbReference type="ARBA" id="ARBA00022989"/>
    </source>
</evidence>
<feature type="transmembrane region" description="Helical" evidence="5">
    <location>
        <begin position="289"/>
        <end position="312"/>
    </location>
</feature>
<evidence type="ECO:0000313" key="8">
    <source>
        <dbReference type="Proteomes" id="UP000267027"/>
    </source>
</evidence>
<keyword evidence="8" id="KW-1185">Reference proteome</keyword>
<keyword evidence="2 5" id="KW-0812">Transmembrane</keyword>
<keyword evidence="4 5" id="KW-0472">Membrane</keyword>
<gene>
    <name evidence="7" type="ORF">ACOC_LOCUS8921</name>
</gene>
<comment type="subcellular location">
    <subcellularLocation>
        <location evidence="1">Membrane</location>
    </subcellularLocation>
</comment>
<dbReference type="GO" id="GO:0008528">
    <property type="term" value="F:G protein-coupled peptide receptor activity"/>
    <property type="evidence" value="ECO:0007669"/>
    <property type="project" value="InterPro"/>
</dbReference>
<evidence type="ECO:0000313" key="9">
    <source>
        <dbReference type="WBParaSite" id="ACOC_0000892001-mRNA-1"/>
    </source>
</evidence>
<keyword evidence="3 5" id="KW-1133">Transmembrane helix</keyword>
<dbReference type="PANTHER" id="PTHR47023">
    <property type="entry name" value="SEX PEPTIDE RECEPTOR"/>
    <property type="match status" value="1"/>
</dbReference>
<evidence type="ECO:0000259" key="6">
    <source>
        <dbReference type="PROSITE" id="PS50262"/>
    </source>
</evidence>